<feature type="domain" description="DUF4806" evidence="1">
    <location>
        <begin position="915"/>
        <end position="990"/>
    </location>
</feature>
<reference evidence="2 3" key="1">
    <citation type="submission" date="2019-08" db="EMBL/GenBank/DDBJ databases">
        <title>Whole genome of Aphis craccivora.</title>
        <authorList>
            <person name="Voronova N.V."/>
            <person name="Shulinski R.S."/>
            <person name="Bandarenka Y.V."/>
            <person name="Zhorov D.G."/>
            <person name="Warner D."/>
        </authorList>
    </citation>
    <scope>NUCLEOTIDE SEQUENCE [LARGE SCALE GENOMIC DNA]</scope>
    <source>
        <strain evidence="2">180601</strain>
        <tissue evidence="2">Whole Body</tissue>
    </source>
</reference>
<evidence type="ECO:0000313" key="2">
    <source>
        <dbReference type="EMBL" id="KAF0744237.1"/>
    </source>
</evidence>
<gene>
    <name evidence="2" type="ORF">FWK35_00028579</name>
</gene>
<name>A0A6G0XV15_APHCR</name>
<protein>
    <recommendedName>
        <fullName evidence="1">DUF4806 domain-containing protein</fullName>
    </recommendedName>
</protein>
<dbReference type="PANTHER" id="PTHR33053">
    <property type="entry name" value="PROTEIN, PUTATIVE-RELATED"/>
    <property type="match status" value="1"/>
</dbReference>
<dbReference type="OrthoDB" id="6612923at2759"/>
<dbReference type="InterPro" id="IPR032071">
    <property type="entry name" value="DUF4806"/>
</dbReference>
<dbReference type="Pfam" id="PF16064">
    <property type="entry name" value="DUF4806"/>
    <property type="match status" value="1"/>
</dbReference>
<proteinExistence type="predicted"/>
<evidence type="ECO:0000313" key="3">
    <source>
        <dbReference type="Proteomes" id="UP000478052"/>
    </source>
</evidence>
<dbReference type="EMBL" id="VUJU01007527">
    <property type="protein sequence ID" value="KAF0744237.1"/>
    <property type="molecule type" value="Genomic_DNA"/>
</dbReference>
<dbReference type="PANTHER" id="PTHR33053:SF24">
    <property type="entry name" value="TRANSPOSASE DOMAIN-CONTAINING PROTEIN"/>
    <property type="match status" value="1"/>
</dbReference>
<sequence length="1045" mass="120195">MSKSTKRRRLLEETAHLITEHFPEIPPILNPSSISISNVSVNANSDDNYSNSDNIDQNINPVSENILHQITLNNGINNLEKSTLDNSNYVYSIDDRGETFENFQQLDVKSELSKWAVEYAVPNNTLSGLLKILKRHNCFSNFPSDARTIHQINSNTPYSQSIQIKPVLPGVYYHFGLANGIKKYIDKFFSDKTIKLVIGVDGLPLAKSSGSTFWPILGYIGQLNQTVFPIGIYWGHEKPEDSNIFMNDFIEEVSDLILNGITVELFDKNKQLINFKKNVIIDAFCCDVPAKAFLLKTKGHTGFYSCSRCSVQGTYLLRRVCFPDLDCSKRSHQGFLKKNQEQYHTPGLSSSIVNIPGIDVVQNFSIDYMHCVLLGVMKKMLILWKGSGEIGRVGVNQQKLPSELVKNISTRLISLKKYIPSDFSRKPRSLDELCRWKATELRQFLLYTGPVVLYSLVSKKIYHNFLTLNVAMTIFLSPNFKHLAPYAQVLMVHFVKEFGKLYGNHFISNNVHSLIHLYDDYKKYGSLDQVSCFKFENYMSKLKKMVRKNEKPLQQVVKRYREQCNLEFNDETKHNFNNENVKPKFEKLHTNGPLISEMASPQYKILILKNIKIKIHSDPDSFASVNINGETKIIKIVNICYNTHLKKEVILGRQFETVECFFQKPIKSSDIGVYKISNYSKKIEMWNICDIKVKYAVLPIDENMSRKMWAIVHFLDDNSVESVPVHWIENDQCAWPKNSHNIHKLRTKPTVSKQINLSLTFIKQKKKFLQLSTHQTYLIMVLQKNTIILLTKLSYDDINEEIITIDNLNIPEVNNKSVKNNESHNMVENDNKKVTCLNINKEVPSATSNNIVLPSSSVDSTALKTILNYLAYLKVEITKISDTQQEMIQLINNSSSITTDYNSWTGEIDYFMTAWPVSNHEELNEFEIKLQANEKDFKNKVKLELLRTGGKSAKHMIQKIMKKVFSDFVLKDFTYFGLRNKYNFSTLLINKIIFDTIQQSKFQIIKDDEIISIIGKWLTTAKARIENKKQAKDVSNSLQTEEILL</sequence>
<evidence type="ECO:0000259" key="1">
    <source>
        <dbReference type="Pfam" id="PF16064"/>
    </source>
</evidence>
<accession>A0A6G0XV15</accession>
<keyword evidence="3" id="KW-1185">Reference proteome</keyword>
<comment type="caution">
    <text evidence="2">The sequence shown here is derived from an EMBL/GenBank/DDBJ whole genome shotgun (WGS) entry which is preliminary data.</text>
</comment>
<dbReference type="Proteomes" id="UP000478052">
    <property type="component" value="Unassembled WGS sequence"/>
</dbReference>
<feature type="non-terminal residue" evidence="2">
    <location>
        <position position="1045"/>
    </location>
</feature>
<organism evidence="2 3">
    <name type="scientific">Aphis craccivora</name>
    <name type="common">Cowpea aphid</name>
    <dbReference type="NCBI Taxonomy" id="307492"/>
    <lineage>
        <taxon>Eukaryota</taxon>
        <taxon>Metazoa</taxon>
        <taxon>Ecdysozoa</taxon>
        <taxon>Arthropoda</taxon>
        <taxon>Hexapoda</taxon>
        <taxon>Insecta</taxon>
        <taxon>Pterygota</taxon>
        <taxon>Neoptera</taxon>
        <taxon>Paraneoptera</taxon>
        <taxon>Hemiptera</taxon>
        <taxon>Sternorrhyncha</taxon>
        <taxon>Aphidomorpha</taxon>
        <taxon>Aphidoidea</taxon>
        <taxon>Aphididae</taxon>
        <taxon>Aphidini</taxon>
        <taxon>Aphis</taxon>
        <taxon>Aphis</taxon>
    </lineage>
</organism>
<dbReference type="AlphaFoldDB" id="A0A6G0XV15"/>